<comment type="caution">
    <text evidence="1">The sequence shown here is derived from an EMBL/GenBank/DDBJ whole genome shotgun (WGS) entry which is preliminary data.</text>
</comment>
<gene>
    <name evidence="1" type="ORF">BJY01DRAFT_229872</name>
</gene>
<reference evidence="1 2" key="1">
    <citation type="submission" date="2024-07" db="EMBL/GenBank/DDBJ databases">
        <title>Section-level genome sequencing and comparative genomics of Aspergillus sections Usti and Cavernicolus.</title>
        <authorList>
            <consortium name="Lawrence Berkeley National Laboratory"/>
            <person name="Nybo J.L."/>
            <person name="Vesth T.C."/>
            <person name="Theobald S."/>
            <person name="Frisvad J.C."/>
            <person name="Larsen T.O."/>
            <person name="Kjaerboelling I."/>
            <person name="Rothschild-Mancinelli K."/>
            <person name="Lyhne E.K."/>
            <person name="Kogle M.E."/>
            <person name="Barry K."/>
            <person name="Clum A."/>
            <person name="Na H."/>
            <person name="Ledsgaard L."/>
            <person name="Lin J."/>
            <person name="Lipzen A."/>
            <person name="Kuo A."/>
            <person name="Riley R."/>
            <person name="Mondo S."/>
            <person name="Labutti K."/>
            <person name="Haridas S."/>
            <person name="Pangalinan J."/>
            <person name="Salamov A.A."/>
            <person name="Simmons B.A."/>
            <person name="Magnuson J.K."/>
            <person name="Chen J."/>
            <person name="Drula E."/>
            <person name="Henrissat B."/>
            <person name="Wiebenga A."/>
            <person name="Lubbers R.J."/>
            <person name="Gomes A.C."/>
            <person name="Makela M.R."/>
            <person name="Stajich J."/>
            <person name="Grigoriev I.V."/>
            <person name="Mortensen U.H."/>
            <person name="De Vries R.P."/>
            <person name="Baker S.E."/>
            <person name="Andersen M.R."/>
        </authorList>
    </citation>
    <scope>NUCLEOTIDE SEQUENCE [LARGE SCALE GENOMIC DNA]</scope>
    <source>
        <strain evidence="1 2">CBS 123904</strain>
    </source>
</reference>
<evidence type="ECO:0000313" key="2">
    <source>
        <dbReference type="Proteomes" id="UP001610446"/>
    </source>
</evidence>
<sequence>MRYSEEIQAVCQRNSLEALEVLIQKQREIDTDYSPPLPDLLHAATDWDADKIAAYCVENGQTVFDGLMTSVVVNNSFAVYRLLVKHKAVDIDYYVPWYGD</sequence>
<organism evidence="1 2">
    <name type="scientific">Aspergillus pseudoustus</name>
    <dbReference type="NCBI Taxonomy" id="1810923"/>
    <lineage>
        <taxon>Eukaryota</taxon>
        <taxon>Fungi</taxon>
        <taxon>Dikarya</taxon>
        <taxon>Ascomycota</taxon>
        <taxon>Pezizomycotina</taxon>
        <taxon>Eurotiomycetes</taxon>
        <taxon>Eurotiomycetidae</taxon>
        <taxon>Eurotiales</taxon>
        <taxon>Aspergillaceae</taxon>
        <taxon>Aspergillus</taxon>
        <taxon>Aspergillus subgen. Nidulantes</taxon>
    </lineage>
</organism>
<dbReference type="Proteomes" id="UP001610446">
    <property type="component" value="Unassembled WGS sequence"/>
</dbReference>
<dbReference type="EMBL" id="JBFXLU010000453">
    <property type="protein sequence ID" value="KAL2826188.1"/>
    <property type="molecule type" value="Genomic_DNA"/>
</dbReference>
<name>A0ABR4IEM9_9EURO</name>
<proteinExistence type="predicted"/>
<protein>
    <recommendedName>
        <fullName evidence="3">Ankyrin repeat-containing domain protein</fullName>
    </recommendedName>
</protein>
<evidence type="ECO:0008006" key="3">
    <source>
        <dbReference type="Google" id="ProtNLM"/>
    </source>
</evidence>
<accession>A0ABR4IEM9</accession>
<evidence type="ECO:0000313" key="1">
    <source>
        <dbReference type="EMBL" id="KAL2826188.1"/>
    </source>
</evidence>
<keyword evidence="2" id="KW-1185">Reference proteome</keyword>